<feature type="domain" description="Fibronectin type-III" evidence="4">
    <location>
        <begin position="414"/>
        <end position="501"/>
    </location>
</feature>
<name>A0ABW3HZ28_9FLAO</name>
<keyword evidence="1 3" id="KW-0732">Signal</keyword>
<dbReference type="InterPro" id="IPR003961">
    <property type="entry name" value="FN3_dom"/>
</dbReference>
<dbReference type="SUPFAM" id="SSF49265">
    <property type="entry name" value="Fibronectin type III"/>
    <property type="match status" value="2"/>
</dbReference>
<proteinExistence type="predicted"/>
<dbReference type="InterPro" id="IPR026444">
    <property type="entry name" value="Secre_tail"/>
</dbReference>
<dbReference type="InterPro" id="IPR050991">
    <property type="entry name" value="ECM_Regulatory_Proteins"/>
</dbReference>
<protein>
    <submittedName>
        <fullName evidence="5">Fibronectin type III domain-containing protein</fullName>
    </submittedName>
</protein>
<reference evidence="6" key="1">
    <citation type="journal article" date="2019" name="Int. J. Syst. Evol. Microbiol.">
        <title>The Global Catalogue of Microorganisms (GCM) 10K type strain sequencing project: providing services to taxonomists for standard genome sequencing and annotation.</title>
        <authorList>
            <consortium name="The Broad Institute Genomics Platform"/>
            <consortium name="The Broad Institute Genome Sequencing Center for Infectious Disease"/>
            <person name="Wu L."/>
            <person name="Ma J."/>
        </authorList>
    </citation>
    <scope>NUCLEOTIDE SEQUENCE [LARGE SCALE GENOMIC DNA]</scope>
    <source>
        <strain evidence="6">CCUG 62114</strain>
    </source>
</reference>
<dbReference type="Proteomes" id="UP001596997">
    <property type="component" value="Unassembled WGS sequence"/>
</dbReference>
<dbReference type="CDD" id="cd00063">
    <property type="entry name" value="FN3"/>
    <property type="match status" value="2"/>
</dbReference>
<dbReference type="NCBIfam" id="TIGR04183">
    <property type="entry name" value="Por_Secre_tail"/>
    <property type="match status" value="1"/>
</dbReference>
<sequence>MMRRIIYLFIMLLITSFWSVNAQSTINITTSGGSYHSEKWVNITTAINGAGTQVWGQGNGTICNGTGLINQDINLAPGNYYVNCYDAYDDSWDGTLITVTAYGNVIGNNGGVTPNDGTDTDVNGTCEGTTEELEASFMITVPAPPCLEPNNLTATNILPTSANLAWSAGGGETGWEIVLQAAGGTVPTESGAPINSNPYSAIGLTPETNYEFYVRANCGASGYTNWGGPHVFKTPCTVFTPTYTQDFAAFPVNCWEEGNDTDVATGPNYADGAWVTDGFLNVGSSGAARINLKDTGDSDWLISPIFDLSAGGYEIRFDIGITESFSGDASGMGSDDEVRVLYSIDNGATWNTLEFFYSGNTLSNLGVQKIYNLSAITSATTKFAFWATEGAVDDPEDYNVYIDNFIVQSIPCMSPSSVSGSNITATTADLSWISGGSGESEWDIILQEIGVSMVANEVVTSNSYNATGLTPGANYAFSVRAKCGANGVSYWHTYNFQTPCVTITPSYTNDFTPYPGNCWQEGNDTSIAAGPNNADGAWRSAPFLNTGAVNSALINLYNVGDSDWLVSPTFDLSAGGYELRYNIGVTGSTVMGSDDQVQVLISNDDGANWINLETFNAGNTPSNTGEVKVYNLAAYTSATTKFAFWATEGTVDDAEDCYIYINEFKIRTATTCGEPDILTATNITATTANLGWTSGGSSESQWEVVVQAQGSGVPTGAGTIVTANSYNATGLTDSTNYEFYVRANCGASGYSSWSGPFMFQTTCTAITPAYTNNFSVFPGACWEERYGELGGTTWPSNSSWLSSNYLYNAANGKSARINLYLNQARDWLVSPTFDLSAGNLAMSVKVGVTAYNSTNPGTMGSDDEVRILISNDNGATWETLERFNRANTPSNTGEEKVYDLSAYTSATTKFAFWGTEGTTNDVEDFDFYVEDFRVDTYAILDVEEVSLEKNFTYFPNPVENKLTVSAKNNIEALSVINMLGQTVRTVQPNLTAYELDFSDLNTGVYFVKVSINGTKETVRIIKK</sequence>
<evidence type="ECO:0000313" key="5">
    <source>
        <dbReference type="EMBL" id="MFD0962786.1"/>
    </source>
</evidence>
<feature type="signal peptide" evidence="3">
    <location>
        <begin position="1"/>
        <end position="22"/>
    </location>
</feature>
<dbReference type="Gene3D" id="2.60.120.260">
    <property type="entry name" value="Galactose-binding domain-like"/>
    <property type="match status" value="3"/>
</dbReference>
<dbReference type="PROSITE" id="PS50853">
    <property type="entry name" value="FN3"/>
    <property type="match status" value="3"/>
</dbReference>
<feature type="domain" description="Fibronectin type-III" evidence="4">
    <location>
        <begin position="674"/>
        <end position="765"/>
    </location>
</feature>
<evidence type="ECO:0000256" key="2">
    <source>
        <dbReference type="ARBA" id="ARBA00022737"/>
    </source>
</evidence>
<dbReference type="PANTHER" id="PTHR46708">
    <property type="entry name" value="TENASCIN"/>
    <property type="match status" value="1"/>
</dbReference>
<dbReference type="Pfam" id="PF00041">
    <property type="entry name" value="fn3"/>
    <property type="match status" value="3"/>
</dbReference>
<gene>
    <name evidence="5" type="ORF">ACFQ1O_02065</name>
</gene>
<evidence type="ECO:0000256" key="3">
    <source>
        <dbReference type="SAM" id="SignalP"/>
    </source>
</evidence>
<keyword evidence="2" id="KW-0677">Repeat</keyword>
<comment type="caution">
    <text evidence="5">The sequence shown here is derived from an EMBL/GenBank/DDBJ whole genome shotgun (WGS) entry which is preliminary data.</text>
</comment>
<dbReference type="EMBL" id="JBHTJM010000002">
    <property type="protein sequence ID" value="MFD0962786.1"/>
    <property type="molecule type" value="Genomic_DNA"/>
</dbReference>
<dbReference type="SMART" id="SM00060">
    <property type="entry name" value="FN3"/>
    <property type="match status" value="3"/>
</dbReference>
<evidence type="ECO:0000256" key="1">
    <source>
        <dbReference type="ARBA" id="ARBA00022729"/>
    </source>
</evidence>
<dbReference type="InterPro" id="IPR036116">
    <property type="entry name" value="FN3_sf"/>
</dbReference>
<keyword evidence="6" id="KW-1185">Reference proteome</keyword>
<feature type="chain" id="PRO_5047226505" evidence="3">
    <location>
        <begin position="23"/>
        <end position="1023"/>
    </location>
</feature>
<evidence type="ECO:0000313" key="6">
    <source>
        <dbReference type="Proteomes" id="UP001596997"/>
    </source>
</evidence>
<dbReference type="RefSeq" id="WP_377712802.1">
    <property type="nucleotide sequence ID" value="NZ_JBHTJM010000002.1"/>
</dbReference>
<dbReference type="Pfam" id="PF18962">
    <property type="entry name" value="Por_Secre_tail"/>
    <property type="match status" value="1"/>
</dbReference>
<organism evidence="5 6">
    <name type="scientific">Pseudofulvibacter geojedonensis</name>
    <dbReference type="NCBI Taxonomy" id="1123758"/>
    <lineage>
        <taxon>Bacteria</taxon>
        <taxon>Pseudomonadati</taxon>
        <taxon>Bacteroidota</taxon>
        <taxon>Flavobacteriia</taxon>
        <taxon>Flavobacteriales</taxon>
        <taxon>Flavobacteriaceae</taxon>
        <taxon>Pseudofulvibacter</taxon>
    </lineage>
</organism>
<accession>A0ABW3HZ28</accession>
<dbReference type="Gene3D" id="2.60.40.10">
    <property type="entry name" value="Immunoglobulins"/>
    <property type="match status" value="3"/>
</dbReference>
<dbReference type="PANTHER" id="PTHR46708:SF2">
    <property type="entry name" value="FIBRONECTIN TYPE-III DOMAIN-CONTAINING PROTEIN"/>
    <property type="match status" value="1"/>
</dbReference>
<dbReference type="InterPro" id="IPR013783">
    <property type="entry name" value="Ig-like_fold"/>
</dbReference>
<feature type="domain" description="Fibronectin type-III" evidence="4">
    <location>
        <begin position="148"/>
        <end position="237"/>
    </location>
</feature>
<evidence type="ECO:0000259" key="4">
    <source>
        <dbReference type="PROSITE" id="PS50853"/>
    </source>
</evidence>